<reference evidence="1" key="1">
    <citation type="submission" date="2020-05" db="EMBL/GenBank/DDBJ databases">
        <authorList>
            <person name="Chiriac C."/>
            <person name="Salcher M."/>
            <person name="Ghai R."/>
            <person name="Kavagutti S V."/>
        </authorList>
    </citation>
    <scope>NUCLEOTIDE SEQUENCE</scope>
</reference>
<proteinExistence type="predicted"/>
<name>A0A6J7DFA9_9ZZZZ</name>
<evidence type="ECO:0000313" key="1">
    <source>
        <dbReference type="EMBL" id="CAB4869011.1"/>
    </source>
</evidence>
<protein>
    <submittedName>
        <fullName evidence="1">Unannotated protein</fullName>
    </submittedName>
</protein>
<dbReference type="AlphaFoldDB" id="A0A6J7DFA9"/>
<dbReference type="AntiFam" id="ANF00007">
    <property type="entry name" value="Shadow ORF (opposite clpB)"/>
</dbReference>
<gene>
    <name evidence="1" type="ORF">UFOPK3381_00687</name>
</gene>
<organism evidence="1">
    <name type="scientific">freshwater metagenome</name>
    <dbReference type="NCBI Taxonomy" id="449393"/>
    <lineage>
        <taxon>unclassified sequences</taxon>
        <taxon>metagenomes</taxon>
        <taxon>ecological metagenomes</taxon>
    </lineage>
</organism>
<sequence>MSLFDFVEEHHREGLAANGFGQLTTFVVTHVARRGTDQTTHGVLLHVLTHIELDQRVFVIEQELGQGLGELRLTDTGGAEEDEGTGGTLGVLQSGTGATNRTAQSLHRFVLTHDALVEFVFHAQQLGGLFFGEAVDRNTGPHGQHFGNHLFVHDVEGLATGRRNFGVQFVLLGYELLLLGLQ</sequence>
<accession>A0A6J7DFA9</accession>
<dbReference type="EMBL" id="CAFBLN010000022">
    <property type="protein sequence ID" value="CAB4869011.1"/>
    <property type="molecule type" value="Genomic_DNA"/>
</dbReference>